<dbReference type="InterPro" id="IPR001173">
    <property type="entry name" value="Glyco_trans_2-like"/>
</dbReference>
<sequence>MIKNQPLQEKETSSLKDLLKNDNENLFFHIPFLKNEIHHHYSILVWLITNLKPKKIAIFDNDIERIIHKNICEIIDSFELSSQCFSEKQKKESPYSYPNTLLPIKPDISDYDCIFINSLNQSLKKAPIINSLYEKLPENTTIVIDNIFSDHSIAKENSSIITAWQTQYPHFDFYHYSGLTILYTGTAVPFSLKNLFDLSYSPVLAQRFQKKCAFFDQYWSMYNSLDKKNEASTPSLFLESKIEQNLLGRKLQYSEKEIANQTQKIREKNKILKDLTNQVAKNGCNKKLISIKNLYPKSISEIIYRQLKRKTPVFVKKYIKNKIKMYIDAPNFINVIKRKFYKEDNIIGNSPQSSNSLHSMDSLNYFARPDYNSYNPIRKILFVAGEPDTPGVIYRCYRNAKACIMAGHEAKVSNAADVSVNDIQWADIIILWRVEFSGHIDGILKLSKEYNKLTAFDVDDIVFKPHFAHIEIIDGIRTIGTTEAKTAHTFHNMRQTLMRSDFAIATTKEMREHMAQELIPRHAGPLVYTLPNIFDDECVKLSRFAARIVQATKNDDYIRIGYASGTRTHQRDFALVIPALISIFQQRSNVRLVLFREPINHRPILHMNEFPELKNYENFIEWRDTVPLEKLPQELARFDISIAPLEIDNVFCNAKSELKYFEAALANVCSIVSPTQPLKRCIQHGVTGYLASTAKEWEEYLLSLIDNKTLRKEMAQNAYHAVLWNFSLQRQSKLCDTMLLSLVNEKGAAQAAETIISRKNYNLRNLPVIPHSNILFEHDNLRESEVTVVITSYNYEQYILEALESVFIQTLKDIDLIIVDDGSSDESITLILEWSINHKHRFNRLQIHQSVNNVGLGGARNIGIAASETLYSMQLDADNRLMPDTCEKLLQAIQNTNIGYAYPEIQHFGAGEAIGGHVPFNPLRLTVGNYIDAMVLIAKWAWAAAGGFYVKRDAMGWEDFDMWCSLAEMGISGKQVTNTIAEYRAHFASMTNVLTEQNTHKPKVVSHLENRHPWLDLVYPEISPWNKKQ</sequence>
<dbReference type="Gene3D" id="3.90.550.10">
    <property type="entry name" value="Spore Coat Polysaccharide Biosynthesis Protein SpsA, Chain A"/>
    <property type="match status" value="1"/>
</dbReference>
<organism evidence="3 4">
    <name type="scientific">Commensalibacter melissae</name>
    <dbReference type="NCBI Taxonomy" id="2070537"/>
    <lineage>
        <taxon>Bacteria</taxon>
        <taxon>Pseudomonadati</taxon>
        <taxon>Pseudomonadota</taxon>
        <taxon>Alphaproteobacteria</taxon>
        <taxon>Acetobacterales</taxon>
        <taxon>Acetobacteraceae</taxon>
    </lineage>
</organism>
<gene>
    <name evidence="3" type="ORF">DK869_02950</name>
</gene>
<evidence type="ECO:0000313" key="4">
    <source>
        <dbReference type="Proteomes" id="UP000247565"/>
    </source>
</evidence>
<dbReference type="SUPFAM" id="SSF53448">
    <property type="entry name" value="Nucleotide-diphospho-sugar transferases"/>
    <property type="match status" value="1"/>
</dbReference>
<proteinExistence type="predicted"/>
<dbReference type="SUPFAM" id="SSF53756">
    <property type="entry name" value="UDP-Glycosyltransferase/glycogen phosphorylase"/>
    <property type="match status" value="1"/>
</dbReference>
<dbReference type="Gene3D" id="3.40.50.2000">
    <property type="entry name" value="Glycogen Phosphorylase B"/>
    <property type="match status" value="1"/>
</dbReference>
<dbReference type="Proteomes" id="UP000247565">
    <property type="component" value="Unassembled WGS sequence"/>
</dbReference>
<dbReference type="InterPro" id="IPR050834">
    <property type="entry name" value="Glycosyltransf_2"/>
</dbReference>
<dbReference type="PANTHER" id="PTHR43685:SF2">
    <property type="entry name" value="GLYCOSYLTRANSFERASE 2-LIKE DOMAIN-CONTAINING PROTEIN"/>
    <property type="match status" value="1"/>
</dbReference>
<dbReference type="GO" id="GO:0044010">
    <property type="term" value="P:single-species biofilm formation"/>
    <property type="evidence" value="ECO:0007669"/>
    <property type="project" value="TreeGrafter"/>
</dbReference>
<evidence type="ECO:0000259" key="1">
    <source>
        <dbReference type="Pfam" id="PF00535"/>
    </source>
</evidence>
<feature type="domain" description="Glycosyltransferase 2-like" evidence="1">
    <location>
        <begin position="787"/>
        <end position="916"/>
    </location>
</feature>
<evidence type="ECO:0000313" key="3">
    <source>
        <dbReference type="EMBL" id="PXZ01968.1"/>
    </source>
</evidence>
<dbReference type="PANTHER" id="PTHR43685">
    <property type="entry name" value="GLYCOSYLTRANSFERASE"/>
    <property type="match status" value="1"/>
</dbReference>
<protein>
    <submittedName>
        <fullName evidence="3">Glycosyl transferase</fullName>
    </submittedName>
</protein>
<dbReference type="Pfam" id="PF00535">
    <property type="entry name" value="Glycos_transf_2"/>
    <property type="match status" value="1"/>
</dbReference>
<dbReference type="RefSeq" id="WP_110438486.1">
    <property type="nucleotide sequence ID" value="NZ_CP046393.1"/>
</dbReference>
<keyword evidence="4" id="KW-1185">Reference proteome</keyword>
<dbReference type="GO" id="GO:0016740">
    <property type="term" value="F:transferase activity"/>
    <property type="evidence" value="ECO:0007669"/>
    <property type="project" value="UniProtKB-KW"/>
</dbReference>
<dbReference type="CDD" id="cd03801">
    <property type="entry name" value="GT4_PimA-like"/>
    <property type="match status" value="1"/>
</dbReference>
<dbReference type="OrthoDB" id="174925at2"/>
<keyword evidence="3" id="KW-0808">Transferase</keyword>
<accession>A0A318NEI3</accession>
<name>A0A318NEI3_9PROT</name>
<dbReference type="InterPro" id="IPR029044">
    <property type="entry name" value="Nucleotide-diphossugar_trans"/>
</dbReference>
<feature type="domain" description="Spore protein YkvP/CgeB glycosyl transferase-like" evidence="2">
    <location>
        <begin position="620"/>
        <end position="730"/>
    </location>
</feature>
<dbReference type="AlphaFoldDB" id="A0A318NEI3"/>
<dbReference type="CDD" id="cd00761">
    <property type="entry name" value="Glyco_tranf_GTA_type"/>
    <property type="match status" value="1"/>
</dbReference>
<comment type="caution">
    <text evidence="3">The sequence shown here is derived from an EMBL/GenBank/DDBJ whole genome shotgun (WGS) entry which is preliminary data.</text>
</comment>
<dbReference type="Pfam" id="PF13524">
    <property type="entry name" value="Glyco_trans_1_2"/>
    <property type="match status" value="1"/>
</dbReference>
<evidence type="ECO:0000259" key="2">
    <source>
        <dbReference type="Pfam" id="PF13524"/>
    </source>
</evidence>
<dbReference type="EMBL" id="QGLT01000001">
    <property type="protein sequence ID" value="PXZ01968.1"/>
    <property type="molecule type" value="Genomic_DNA"/>
</dbReference>
<reference evidence="3 4" key="1">
    <citation type="submission" date="2018-05" db="EMBL/GenBank/DDBJ databases">
        <title>Reference genomes for bee gut microbiota database.</title>
        <authorList>
            <person name="Ellegaard K.M."/>
        </authorList>
    </citation>
    <scope>NUCLEOTIDE SEQUENCE [LARGE SCALE GENOMIC DNA]</scope>
    <source>
        <strain evidence="3 4">ESL0284</strain>
    </source>
</reference>
<dbReference type="InterPro" id="IPR055259">
    <property type="entry name" value="YkvP/CgeB_Glyco_trans-like"/>
</dbReference>